<dbReference type="InterPro" id="IPR015424">
    <property type="entry name" value="PyrdxlP-dep_Trfase"/>
</dbReference>
<evidence type="ECO:0000256" key="3">
    <source>
        <dbReference type="ARBA" id="ARBA00022898"/>
    </source>
</evidence>
<gene>
    <name evidence="5" type="ORF">OU682_03835</name>
</gene>
<keyword evidence="3" id="KW-0663">Pyridoxal phosphate</keyword>
<dbReference type="InterPro" id="IPR010111">
    <property type="entry name" value="Kynureninase"/>
</dbReference>
<feature type="domain" description="Aminotransferase class V" evidence="4">
    <location>
        <begin position="65"/>
        <end position="313"/>
    </location>
</feature>
<dbReference type="SUPFAM" id="SSF53383">
    <property type="entry name" value="PLP-dependent transferases"/>
    <property type="match status" value="1"/>
</dbReference>
<evidence type="ECO:0000256" key="1">
    <source>
        <dbReference type="ARBA" id="ARBA00022642"/>
    </source>
</evidence>
<keyword evidence="5" id="KW-0032">Aminotransferase</keyword>
<evidence type="ECO:0000259" key="4">
    <source>
        <dbReference type="Pfam" id="PF00266"/>
    </source>
</evidence>
<sequence>MSYFLYHSIGTFPGKQAAVDRALADFTARWCASDDGQWPDAMARRGDFIAAWTGLIGAPKGSLTLAESVTAALYTLMRGLPEARLQGGTVLVAQDCFPSLHFLLAELGRRMGFALRTVAPTEGRAYVTDDDMEAAWGADVRLALLTWVTSTASHRCDLDRLIDHGRRMGSLVGVDVTQGVGIRPYTARADFTVGSSLKWLCGVSGAGVLQVMPDLLADCSPEFRGWWSQANPFSWDLDGFAFAPDARRFDNGTPNVLPAIASKPGLDFVLSTGVEALADHNRHLTGLLLEGARDLGLRIVSPTDAAARGGSVMVDLPQPGLVDALRGQGIHADQRGTTLRLSPGAVTTAEDCHRLLDALAAVGTRGAA</sequence>
<dbReference type="EMBL" id="JAPTYD010000003">
    <property type="protein sequence ID" value="MCZ0960749.1"/>
    <property type="molecule type" value="Genomic_DNA"/>
</dbReference>
<evidence type="ECO:0000313" key="5">
    <source>
        <dbReference type="EMBL" id="MCZ0960749.1"/>
    </source>
</evidence>
<accession>A0ABT4J0V7</accession>
<dbReference type="PANTHER" id="PTHR14084:SF0">
    <property type="entry name" value="KYNURENINASE"/>
    <property type="match status" value="1"/>
</dbReference>
<reference evidence="5" key="1">
    <citation type="submission" date="2022-12" db="EMBL/GenBank/DDBJ databases">
        <title>Paracoccus sp. EF6 isolated from a lake water.</title>
        <authorList>
            <person name="Liu H."/>
        </authorList>
    </citation>
    <scope>NUCLEOTIDE SEQUENCE</scope>
    <source>
        <strain evidence="5">EF6</strain>
    </source>
</reference>
<dbReference type="GO" id="GO:0008483">
    <property type="term" value="F:transaminase activity"/>
    <property type="evidence" value="ECO:0007669"/>
    <property type="project" value="UniProtKB-KW"/>
</dbReference>
<dbReference type="RefSeq" id="WP_268940750.1">
    <property type="nucleotide sequence ID" value="NZ_JAPTYD010000003.1"/>
</dbReference>
<evidence type="ECO:0000313" key="6">
    <source>
        <dbReference type="Proteomes" id="UP001149822"/>
    </source>
</evidence>
<dbReference type="Gene3D" id="3.90.1150.10">
    <property type="entry name" value="Aspartate Aminotransferase, domain 1"/>
    <property type="match status" value="1"/>
</dbReference>
<comment type="caution">
    <text evidence="5">The sequence shown here is derived from an EMBL/GenBank/DDBJ whole genome shotgun (WGS) entry which is preliminary data.</text>
</comment>
<dbReference type="InterPro" id="IPR015421">
    <property type="entry name" value="PyrdxlP-dep_Trfase_major"/>
</dbReference>
<proteinExistence type="predicted"/>
<organism evidence="5 6">
    <name type="scientific">Paracoccus benzoatiresistens</name>
    <dbReference type="NCBI Taxonomy" id="2997341"/>
    <lineage>
        <taxon>Bacteria</taxon>
        <taxon>Pseudomonadati</taxon>
        <taxon>Pseudomonadota</taxon>
        <taxon>Alphaproteobacteria</taxon>
        <taxon>Rhodobacterales</taxon>
        <taxon>Paracoccaceae</taxon>
        <taxon>Paracoccus</taxon>
    </lineage>
</organism>
<dbReference type="InterPro" id="IPR000192">
    <property type="entry name" value="Aminotrans_V_dom"/>
</dbReference>
<protein>
    <submittedName>
        <fullName evidence="5">Aminotransferase class V-fold PLP-dependent enzyme</fullName>
    </submittedName>
</protein>
<dbReference type="Pfam" id="PF00266">
    <property type="entry name" value="Aminotran_5"/>
    <property type="match status" value="1"/>
</dbReference>
<keyword evidence="1" id="KW-0662">Pyridine nucleotide biosynthesis</keyword>
<keyword evidence="6" id="KW-1185">Reference proteome</keyword>
<name>A0ABT4J0V7_9RHOB</name>
<dbReference type="Gene3D" id="3.40.640.10">
    <property type="entry name" value="Type I PLP-dependent aspartate aminotransferase-like (Major domain)"/>
    <property type="match status" value="1"/>
</dbReference>
<keyword evidence="2" id="KW-0378">Hydrolase</keyword>
<evidence type="ECO:0000256" key="2">
    <source>
        <dbReference type="ARBA" id="ARBA00022801"/>
    </source>
</evidence>
<dbReference type="PANTHER" id="PTHR14084">
    <property type="entry name" value="KYNURENINASE"/>
    <property type="match status" value="1"/>
</dbReference>
<dbReference type="InterPro" id="IPR015422">
    <property type="entry name" value="PyrdxlP-dep_Trfase_small"/>
</dbReference>
<keyword evidence="5" id="KW-0808">Transferase</keyword>
<dbReference type="Proteomes" id="UP001149822">
    <property type="component" value="Unassembled WGS sequence"/>
</dbReference>